<evidence type="ECO:0000313" key="1">
    <source>
        <dbReference type="EMBL" id="APT93259.1"/>
    </source>
</evidence>
<protein>
    <submittedName>
        <fullName evidence="1">Uncharacterized protein</fullName>
    </submittedName>
</protein>
<sequence length="71" mass="7988">MSRDLSLAFANKVGANFLQIDAAIKMGTNQTTDGREYDAQDRQFPAASNDDPCQDKTCQDAKRRKVFHDYS</sequence>
<reference evidence="1 2" key="1">
    <citation type="submission" date="2014-08" db="EMBL/GenBank/DDBJ databases">
        <title>Complete genome sequence of Corynebacterium phocae M408/89/1(T)(=DSM 44612(T)), isolated from the common seal (Phoca vitulina).</title>
        <authorList>
            <person name="Ruckert C."/>
            <person name="Albersmeier A."/>
            <person name="Winkler A."/>
            <person name="Kalinowski J."/>
        </authorList>
    </citation>
    <scope>NUCLEOTIDE SEQUENCE [LARGE SCALE GENOMIC DNA]</scope>
    <source>
        <strain evidence="1 2">M408/89/1</strain>
    </source>
</reference>
<name>A0A1L7D544_9CORY</name>
<keyword evidence="2" id="KW-1185">Reference proteome</keyword>
<dbReference type="KEGG" id="cpho:CPHO_10540"/>
<gene>
    <name evidence="1" type="ORF">CPHO_10540</name>
</gene>
<dbReference type="Proteomes" id="UP000185491">
    <property type="component" value="Chromosome"/>
</dbReference>
<evidence type="ECO:0000313" key="2">
    <source>
        <dbReference type="Proteomes" id="UP000185491"/>
    </source>
</evidence>
<dbReference type="AlphaFoldDB" id="A0A1L7D544"/>
<organism evidence="1 2">
    <name type="scientific">Corynebacterium phocae</name>
    <dbReference type="NCBI Taxonomy" id="161895"/>
    <lineage>
        <taxon>Bacteria</taxon>
        <taxon>Bacillati</taxon>
        <taxon>Actinomycetota</taxon>
        <taxon>Actinomycetes</taxon>
        <taxon>Mycobacteriales</taxon>
        <taxon>Corynebacteriaceae</taxon>
        <taxon>Corynebacterium</taxon>
    </lineage>
</organism>
<accession>A0A1L7D544</accession>
<proteinExistence type="predicted"/>
<dbReference type="EMBL" id="CP009249">
    <property type="protein sequence ID" value="APT93259.1"/>
    <property type="molecule type" value="Genomic_DNA"/>
</dbReference>